<dbReference type="EMBL" id="AWQX01000218">
    <property type="protein sequence ID" value="EST26977.1"/>
    <property type="molecule type" value="Genomic_DNA"/>
</dbReference>
<dbReference type="PATRIC" id="fig|1352936.5.peg.5461"/>
<evidence type="ECO:0000313" key="8">
    <source>
        <dbReference type="Proteomes" id="UP000017984"/>
    </source>
</evidence>
<accession>V6K4B7</accession>
<dbReference type="Proteomes" id="UP000017984">
    <property type="component" value="Chromosome"/>
</dbReference>
<evidence type="ECO:0000259" key="5">
    <source>
        <dbReference type="PROSITE" id="PS51192"/>
    </source>
</evidence>
<dbReference type="SMART" id="SM00490">
    <property type="entry name" value="HELICc"/>
    <property type="match status" value="1"/>
</dbReference>
<dbReference type="PANTHER" id="PTHR11274">
    <property type="entry name" value="RAD25/XP-B DNA REPAIR HELICASE"/>
    <property type="match status" value="1"/>
</dbReference>
<dbReference type="InterPro" id="IPR050615">
    <property type="entry name" value="ATP-dep_DNA_Helicase"/>
</dbReference>
<evidence type="ECO:0000256" key="2">
    <source>
        <dbReference type="ARBA" id="ARBA00022801"/>
    </source>
</evidence>
<organism evidence="7 8">
    <name type="scientific">Streptomyces roseochromogenus subsp. oscitans DS 12.976</name>
    <dbReference type="NCBI Taxonomy" id="1352936"/>
    <lineage>
        <taxon>Bacteria</taxon>
        <taxon>Bacillati</taxon>
        <taxon>Actinomycetota</taxon>
        <taxon>Actinomycetes</taxon>
        <taxon>Kitasatosporales</taxon>
        <taxon>Streptomycetaceae</taxon>
        <taxon>Streptomyces</taxon>
    </lineage>
</organism>
<dbReference type="InterPro" id="IPR014001">
    <property type="entry name" value="Helicase_ATP-bd"/>
</dbReference>
<dbReference type="OrthoDB" id="9776021at2"/>
<dbReference type="PROSITE" id="PS51192">
    <property type="entry name" value="HELICASE_ATP_BIND_1"/>
    <property type="match status" value="1"/>
</dbReference>
<name>V6K4B7_STRRC</name>
<dbReference type="InterPro" id="IPR025202">
    <property type="entry name" value="PLD-like_dom"/>
</dbReference>
<dbReference type="GO" id="GO:0003677">
    <property type="term" value="F:DNA binding"/>
    <property type="evidence" value="ECO:0007669"/>
    <property type="project" value="InterPro"/>
</dbReference>
<feature type="domain" description="Helicase C-terminal" evidence="6">
    <location>
        <begin position="488"/>
        <end position="636"/>
    </location>
</feature>
<keyword evidence="2" id="KW-0378">Hydrolase</keyword>
<reference evidence="7 8" key="1">
    <citation type="journal article" date="2014" name="Genome Announc.">
        <title>Draft Genome Sequence of Streptomyces roseochromogenes subsp. oscitans DS 12.976, Producer of the Aminocoumarin Antibiotic Clorobiocin.</title>
        <authorList>
            <person name="Ruckert C."/>
            <person name="Kalinowski J."/>
            <person name="Heide L."/>
            <person name="Apel A.K."/>
        </authorList>
    </citation>
    <scope>NUCLEOTIDE SEQUENCE [LARGE SCALE GENOMIC DNA]</scope>
    <source>
        <strain evidence="7 8">DS 12.976</strain>
    </source>
</reference>
<dbReference type="PANTHER" id="PTHR11274:SF0">
    <property type="entry name" value="GENERAL TRANSCRIPTION AND DNA REPAIR FACTOR IIH HELICASE SUBUNIT XPB"/>
    <property type="match status" value="1"/>
</dbReference>
<gene>
    <name evidence="7" type="ORF">M878_26140</name>
</gene>
<evidence type="ECO:0000313" key="7">
    <source>
        <dbReference type="EMBL" id="EST26977.1"/>
    </source>
</evidence>
<keyword evidence="3" id="KW-0347">Helicase</keyword>
<dbReference type="Pfam" id="PF13091">
    <property type="entry name" value="PLDc_2"/>
    <property type="match status" value="1"/>
</dbReference>
<comment type="caution">
    <text evidence="7">The sequence shown here is derived from an EMBL/GenBank/DDBJ whole genome shotgun (WGS) entry which is preliminary data.</text>
</comment>
<protein>
    <recommendedName>
        <fullName evidence="9">Helicase</fullName>
    </recommendedName>
</protein>
<evidence type="ECO:0008006" key="9">
    <source>
        <dbReference type="Google" id="ProtNLM"/>
    </source>
</evidence>
<evidence type="ECO:0000256" key="1">
    <source>
        <dbReference type="ARBA" id="ARBA00022741"/>
    </source>
</evidence>
<dbReference type="InterPro" id="IPR027417">
    <property type="entry name" value="P-loop_NTPase"/>
</dbReference>
<dbReference type="InterPro" id="IPR001650">
    <property type="entry name" value="Helicase_C-like"/>
</dbReference>
<dbReference type="GO" id="GO:0004386">
    <property type="term" value="F:helicase activity"/>
    <property type="evidence" value="ECO:0007669"/>
    <property type="project" value="UniProtKB-KW"/>
</dbReference>
<dbReference type="SMART" id="SM00487">
    <property type="entry name" value="DEXDc"/>
    <property type="match status" value="1"/>
</dbReference>
<dbReference type="STRING" id="1352936.M878_26140"/>
<dbReference type="HOGENOM" id="CLU_024175_0_0_11"/>
<keyword evidence="8" id="KW-1185">Reference proteome</keyword>
<dbReference type="PROSITE" id="PS51194">
    <property type="entry name" value="HELICASE_CTER"/>
    <property type="match status" value="1"/>
</dbReference>
<dbReference type="InterPro" id="IPR006935">
    <property type="entry name" value="Helicase/UvrB_N"/>
</dbReference>
<dbReference type="Gene3D" id="3.30.870.10">
    <property type="entry name" value="Endonuclease Chain A"/>
    <property type="match status" value="1"/>
</dbReference>
<evidence type="ECO:0000259" key="6">
    <source>
        <dbReference type="PROSITE" id="PS51194"/>
    </source>
</evidence>
<dbReference type="GO" id="GO:0016787">
    <property type="term" value="F:hydrolase activity"/>
    <property type="evidence" value="ECO:0007669"/>
    <property type="project" value="UniProtKB-KW"/>
</dbReference>
<keyword evidence="1" id="KW-0547">Nucleotide-binding</keyword>
<dbReference type="Pfam" id="PF00271">
    <property type="entry name" value="Helicase_C"/>
    <property type="match status" value="1"/>
</dbReference>
<dbReference type="GO" id="GO:0005524">
    <property type="term" value="F:ATP binding"/>
    <property type="evidence" value="ECO:0007669"/>
    <property type="project" value="UniProtKB-KW"/>
</dbReference>
<dbReference type="AlphaFoldDB" id="V6K4B7"/>
<evidence type="ECO:0000256" key="3">
    <source>
        <dbReference type="ARBA" id="ARBA00022806"/>
    </source>
</evidence>
<dbReference type="RefSeq" id="WP_023549787.1">
    <property type="nucleotide sequence ID" value="NZ_CM002285.1"/>
</dbReference>
<evidence type="ECO:0000256" key="4">
    <source>
        <dbReference type="ARBA" id="ARBA00022840"/>
    </source>
</evidence>
<proteinExistence type="predicted"/>
<dbReference type="Pfam" id="PF04851">
    <property type="entry name" value="ResIII"/>
    <property type="match status" value="1"/>
</dbReference>
<keyword evidence="4" id="KW-0067">ATP-binding</keyword>
<sequence length="636" mass="72576">MALRSIKYQEDYRSGYNNLVEEFFRPSLREASSYWRAVGYFSSTALESFGSPLGEFVMNGGKIRLVTSVELTETDLKAISEGASKETVCAQRLQQIVEEDFTDGMGTGVARLSRLLELGRLEIRIAVPKHGSGIYHEKIGLFFDNDGEYVAFSGSSNESRSAFEQNRECIDVFTAWESPIRAERKRSHFEQVWAGTDIGVEVYSFPEAARQRLLQAYHARAQTGTPRPRSDKWRHQEEALRIFLSSERGVLNMATGTGKTRTALKITKALFDAGDIDNVIVAMDGTDLLDQWYNELLSTRRQLGRSPHVYRDYEAHKELQEFSLSTRERILLVSRRGDERRDPLASALRQLDRRSARRTLLIHDEVHRLGSPGTRQRLTGLSDEVRFRLGLSATPDREYDEEGNAFIEEHIGPVLMSFELSDAIERGILAPFNYHPLPYELTQQDRERMRDVYKRQAARAAAGNPMRDEEVWIELAKVHKTSPAKLPVFDEFIASHQELLERCIIFVETQEYGRQVLSIVHKYRPDFHTYFTAQNSSTLSRFARGDLQCLITCHRLSEGIDIQSLNTVILFSSARARLETIQRIGRCLRSDPANPQKIANVVDFVRDSDGEAQNSDQERADWLAEMAALRHKETPA</sequence>
<feature type="domain" description="Helicase ATP-binding" evidence="5">
    <location>
        <begin position="240"/>
        <end position="413"/>
    </location>
</feature>
<dbReference type="SUPFAM" id="SSF52540">
    <property type="entry name" value="P-loop containing nucleoside triphosphate hydrolases"/>
    <property type="match status" value="1"/>
</dbReference>
<dbReference type="CDD" id="cd09179">
    <property type="entry name" value="PLDc_N_DEXD_a"/>
    <property type="match status" value="1"/>
</dbReference>
<dbReference type="Gene3D" id="3.40.50.300">
    <property type="entry name" value="P-loop containing nucleotide triphosphate hydrolases"/>
    <property type="match status" value="2"/>
</dbReference>